<gene>
    <name evidence="2" type="ORF">A2826_01925</name>
</gene>
<dbReference type="InterPro" id="IPR000086">
    <property type="entry name" value="NUDIX_hydrolase_dom"/>
</dbReference>
<name>A0A1F5NS94_9BACT</name>
<dbReference type="STRING" id="1817822.A2826_01925"/>
<dbReference type="EMBL" id="MFEI01000027">
    <property type="protein sequence ID" value="OGE80541.1"/>
    <property type="molecule type" value="Genomic_DNA"/>
</dbReference>
<dbReference type="PANTHER" id="PTHR43736:SF1">
    <property type="entry name" value="DIHYDRONEOPTERIN TRIPHOSPHATE DIPHOSPHATASE"/>
    <property type="match status" value="1"/>
</dbReference>
<dbReference type="AlphaFoldDB" id="A0A1F5NS94"/>
<sequence length="144" mass="17012">MLSGFDYIGLATVFFCHDGKENFVMGKRNHSRKDELGRWDIGGGTIEFGEKVEDCLKREIQEEYATDVLEYDFLGYRDVHRVHEGKPTHWIALDFKVLVDPKLVKNNEPHKFDDVKWFSRETIPEENLLHSQLPHFLEKYQDKL</sequence>
<dbReference type="Pfam" id="PF00293">
    <property type="entry name" value="NUDIX"/>
    <property type="match status" value="1"/>
</dbReference>
<dbReference type="PANTHER" id="PTHR43736">
    <property type="entry name" value="ADP-RIBOSE PYROPHOSPHATASE"/>
    <property type="match status" value="1"/>
</dbReference>
<accession>A0A1F5NS94</accession>
<dbReference type="PROSITE" id="PS51462">
    <property type="entry name" value="NUDIX"/>
    <property type="match status" value="1"/>
</dbReference>
<organism evidence="2 3">
    <name type="scientific">Candidatus Doudnabacteria bacterium RIFCSPHIGHO2_01_FULL_43_23</name>
    <dbReference type="NCBI Taxonomy" id="1817822"/>
    <lineage>
        <taxon>Bacteria</taxon>
        <taxon>Candidatus Doudnaibacteriota</taxon>
    </lineage>
</organism>
<dbReference type="Proteomes" id="UP000177912">
    <property type="component" value="Unassembled WGS sequence"/>
</dbReference>
<dbReference type="SUPFAM" id="SSF55811">
    <property type="entry name" value="Nudix"/>
    <property type="match status" value="1"/>
</dbReference>
<evidence type="ECO:0000313" key="2">
    <source>
        <dbReference type="EMBL" id="OGE80541.1"/>
    </source>
</evidence>
<dbReference type="InterPro" id="IPR015797">
    <property type="entry name" value="NUDIX_hydrolase-like_dom_sf"/>
</dbReference>
<protein>
    <recommendedName>
        <fullName evidence="1">Nudix hydrolase domain-containing protein</fullName>
    </recommendedName>
</protein>
<evidence type="ECO:0000259" key="1">
    <source>
        <dbReference type="PROSITE" id="PS51462"/>
    </source>
</evidence>
<evidence type="ECO:0000313" key="3">
    <source>
        <dbReference type="Proteomes" id="UP000177912"/>
    </source>
</evidence>
<dbReference type="Gene3D" id="3.90.79.10">
    <property type="entry name" value="Nucleoside Triphosphate Pyrophosphohydrolase"/>
    <property type="match status" value="1"/>
</dbReference>
<feature type="domain" description="Nudix hydrolase" evidence="1">
    <location>
        <begin position="6"/>
        <end position="142"/>
    </location>
</feature>
<proteinExistence type="predicted"/>
<comment type="caution">
    <text evidence="2">The sequence shown here is derived from an EMBL/GenBank/DDBJ whole genome shotgun (WGS) entry which is preliminary data.</text>
</comment>
<reference evidence="2 3" key="1">
    <citation type="journal article" date="2016" name="Nat. Commun.">
        <title>Thousands of microbial genomes shed light on interconnected biogeochemical processes in an aquifer system.</title>
        <authorList>
            <person name="Anantharaman K."/>
            <person name="Brown C.T."/>
            <person name="Hug L.A."/>
            <person name="Sharon I."/>
            <person name="Castelle C.J."/>
            <person name="Probst A.J."/>
            <person name="Thomas B.C."/>
            <person name="Singh A."/>
            <person name="Wilkins M.J."/>
            <person name="Karaoz U."/>
            <person name="Brodie E.L."/>
            <person name="Williams K.H."/>
            <person name="Hubbard S.S."/>
            <person name="Banfield J.F."/>
        </authorList>
    </citation>
    <scope>NUCLEOTIDE SEQUENCE [LARGE SCALE GENOMIC DNA]</scope>
</reference>